<organism evidence="1 2">
    <name type="scientific">Trichoglossum hirsutum</name>
    <dbReference type="NCBI Taxonomy" id="265104"/>
    <lineage>
        <taxon>Eukaryota</taxon>
        <taxon>Fungi</taxon>
        <taxon>Dikarya</taxon>
        <taxon>Ascomycota</taxon>
        <taxon>Pezizomycotina</taxon>
        <taxon>Geoglossomycetes</taxon>
        <taxon>Geoglossales</taxon>
        <taxon>Geoglossaceae</taxon>
        <taxon>Trichoglossum</taxon>
    </lineage>
</organism>
<keyword evidence="2" id="KW-1185">Reference proteome</keyword>
<evidence type="ECO:0000313" key="1">
    <source>
        <dbReference type="EMBL" id="KAH0548294.1"/>
    </source>
</evidence>
<proteinExistence type="predicted"/>
<gene>
    <name evidence="1" type="ORF">GP486_008008</name>
</gene>
<sequence length="190" mass="21305">RRQQQSSTGKSKKTWNMDMTGIPSIGDVLLLSQLAWRIGCAFTTGRPFAPPEFHEVECELKTLTKGLDLLAEALDDDNSILMRTDDKIKVGLNKVLFNCQQCLDDLNAFVTRYQEIKRPEGEVGTRGIHGVKTWKPILLKNWQSVWWTGDGGNIQGVCVLLHTPPLLLGGVFSMTFTDFHCDVFFYLVGG</sequence>
<dbReference type="EMBL" id="JAGHQM010002662">
    <property type="protein sequence ID" value="KAH0548294.1"/>
    <property type="molecule type" value="Genomic_DNA"/>
</dbReference>
<comment type="caution">
    <text evidence="1">The sequence shown here is derived from an EMBL/GenBank/DDBJ whole genome shotgun (WGS) entry which is preliminary data.</text>
</comment>
<dbReference type="Proteomes" id="UP000750711">
    <property type="component" value="Unassembled WGS sequence"/>
</dbReference>
<dbReference type="AlphaFoldDB" id="A0A9P8L7C6"/>
<accession>A0A9P8L7C6</accession>
<name>A0A9P8L7C6_9PEZI</name>
<evidence type="ECO:0000313" key="2">
    <source>
        <dbReference type="Proteomes" id="UP000750711"/>
    </source>
</evidence>
<protein>
    <submittedName>
        <fullName evidence="1">Uncharacterized protein</fullName>
    </submittedName>
</protein>
<reference evidence="1" key="1">
    <citation type="submission" date="2021-03" db="EMBL/GenBank/DDBJ databases">
        <title>Comparative genomics and phylogenomic investigation of the class Geoglossomycetes provide insights into ecological specialization and systematics.</title>
        <authorList>
            <person name="Melie T."/>
            <person name="Pirro S."/>
            <person name="Miller A.N."/>
            <person name="Quandt A."/>
        </authorList>
    </citation>
    <scope>NUCLEOTIDE SEQUENCE</scope>
    <source>
        <strain evidence="1">CAQ_001_2017</strain>
    </source>
</reference>
<feature type="non-terminal residue" evidence="1">
    <location>
        <position position="1"/>
    </location>
</feature>